<feature type="chain" id="PRO_5042001528" evidence="2">
    <location>
        <begin position="17"/>
        <end position="193"/>
    </location>
</feature>
<protein>
    <submittedName>
        <fullName evidence="3">Uncharacterized protein</fullName>
    </submittedName>
</protein>
<organism evidence="3 4">
    <name type="scientific">Odynerus spinipes</name>
    <dbReference type="NCBI Taxonomy" id="1348599"/>
    <lineage>
        <taxon>Eukaryota</taxon>
        <taxon>Metazoa</taxon>
        <taxon>Ecdysozoa</taxon>
        <taxon>Arthropoda</taxon>
        <taxon>Hexapoda</taxon>
        <taxon>Insecta</taxon>
        <taxon>Pterygota</taxon>
        <taxon>Neoptera</taxon>
        <taxon>Endopterygota</taxon>
        <taxon>Hymenoptera</taxon>
        <taxon>Apocrita</taxon>
        <taxon>Aculeata</taxon>
        <taxon>Vespoidea</taxon>
        <taxon>Vespidae</taxon>
        <taxon>Eumeninae</taxon>
        <taxon>Odynerus</taxon>
    </lineage>
</organism>
<keyword evidence="1" id="KW-0193">Cuticle</keyword>
<feature type="signal peptide" evidence="2">
    <location>
        <begin position="1"/>
        <end position="16"/>
    </location>
</feature>
<proteinExistence type="predicted"/>
<dbReference type="Pfam" id="PF00379">
    <property type="entry name" value="Chitin_bind_4"/>
    <property type="match status" value="1"/>
</dbReference>
<dbReference type="GO" id="GO:0008010">
    <property type="term" value="F:structural constituent of chitin-based larval cuticle"/>
    <property type="evidence" value="ECO:0007669"/>
    <property type="project" value="TreeGrafter"/>
</dbReference>
<dbReference type="Proteomes" id="UP001258017">
    <property type="component" value="Unassembled WGS sequence"/>
</dbReference>
<dbReference type="EMBL" id="JAIFRP010000062">
    <property type="protein sequence ID" value="KAK2580088.1"/>
    <property type="molecule type" value="Genomic_DNA"/>
</dbReference>
<gene>
    <name evidence="3" type="ORF">KPH14_012369</name>
</gene>
<name>A0AAD9RIY7_9HYME</name>
<dbReference type="PANTHER" id="PTHR10380">
    <property type="entry name" value="CUTICLE PROTEIN"/>
    <property type="match status" value="1"/>
</dbReference>
<dbReference type="PROSITE" id="PS51155">
    <property type="entry name" value="CHIT_BIND_RR_2"/>
    <property type="match status" value="1"/>
</dbReference>
<evidence type="ECO:0000313" key="4">
    <source>
        <dbReference type="Proteomes" id="UP001258017"/>
    </source>
</evidence>
<evidence type="ECO:0000313" key="3">
    <source>
        <dbReference type="EMBL" id="KAK2580088.1"/>
    </source>
</evidence>
<dbReference type="InterPro" id="IPR050468">
    <property type="entry name" value="Cuticle_Struct_Prot"/>
</dbReference>
<dbReference type="InterPro" id="IPR000618">
    <property type="entry name" value="Insect_cuticle"/>
</dbReference>
<dbReference type="GO" id="GO:0062129">
    <property type="term" value="C:chitin-based extracellular matrix"/>
    <property type="evidence" value="ECO:0007669"/>
    <property type="project" value="TreeGrafter"/>
</dbReference>
<evidence type="ECO:0000256" key="2">
    <source>
        <dbReference type="SAM" id="SignalP"/>
    </source>
</evidence>
<reference evidence="3" key="2">
    <citation type="journal article" date="2023" name="Commun. Biol.">
        <title>Intrasexual cuticular hydrocarbon dimorphism in a wasp sheds light on hydrocarbon biosynthesis genes in Hymenoptera.</title>
        <authorList>
            <person name="Moris V.C."/>
            <person name="Podsiadlowski L."/>
            <person name="Martin S."/>
            <person name="Oeyen J.P."/>
            <person name="Donath A."/>
            <person name="Petersen M."/>
            <person name="Wilbrandt J."/>
            <person name="Misof B."/>
            <person name="Liedtke D."/>
            <person name="Thamm M."/>
            <person name="Scheiner R."/>
            <person name="Schmitt T."/>
            <person name="Niehuis O."/>
        </authorList>
    </citation>
    <scope>NUCLEOTIDE SEQUENCE</scope>
    <source>
        <strain evidence="3">GBR_01_08_01A</strain>
    </source>
</reference>
<comment type="caution">
    <text evidence="3">The sequence shown here is derived from an EMBL/GenBank/DDBJ whole genome shotgun (WGS) entry which is preliminary data.</text>
</comment>
<keyword evidence="2" id="KW-0732">Signal</keyword>
<keyword evidence="4" id="KW-1185">Reference proteome</keyword>
<sequence length="193" mass="21608">MKSLIIMLASLTSCLGDVSHILSEHSTTTTTTLPPPPPQPYRFRYKAGRFPGHVDRMHQESGDDSGTIYGSYSFIDPKHKVRRVEYIADKNGFHPSLINYEDALKQPVDSEAVKLAKERHFHLYDKLVDANAHGVPIHVPQDSASVSRAKDKHFELYRKIAEEHAAIAAQREAEHAAFEATSVANDVNDRSAY</sequence>
<accession>A0AAD9RIY7</accession>
<dbReference type="AlphaFoldDB" id="A0AAD9RIY7"/>
<reference evidence="3" key="1">
    <citation type="submission" date="2021-08" db="EMBL/GenBank/DDBJ databases">
        <authorList>
            <person name="Misof B."/>
            <person name="Oliver O."/>
            <person name="Podsiadlowski L."/>
            <person name="Donath A."/>
            <person name="Peters R."/>
            <person name="Mayer C."/>
            <person name="Rust J."/>
            <person name="Gunkel S."/>
            <person name="Lesny P."/>
            <person name="Martin S."/>
            <person name="Oeyen J.P."/>
            <person name="Petersen M."/>
            <person name="Panagiotis P."/>
            <person name="Wilbrandt J."/>
            <person name="Tanja T."/>
        </authorList>
    </citation>
    <scope>NUCLEOTIDE SEQUENCE</scope>
    <source>
        <strain evidence="3">GBR_01_08_01A</strain>
        <tissue evidence="3">Thorax + abdomen</tissue>
    </source>
</reference>
<evidence type="ECO:0000256" key="1">
    <source>
        <dbReference type="PROSITE-ProRule" id="PRU00497"/>
    </source>
</evidence>